<dbReference type="Pfam" id="PF13247">
    <property type="entry name" value="Fer4_11"/>
    <property type="match status" value="1"/>
</dbReference>
<dbReference type="InterPro" id="IPR017900">
    <property type="entry name" value="4Fe4S_Fe_S_CS"/>
</dbReference>
<dbReference type="PROSITE" id="PS00198">
    <property type="entry name" value="4FE4S_FER_1"/>
    <property type="match status" value="1"/>
</dbReference>
<sequence>MTQWAFYFDQQRCLGCRTCTVACKEWNECRRGDASKHPALDAESAAGFDIPASWGAGGRPTAETGPHDKALLRRFDMKETWRRVSFFEFGECAPHVEIVPLSMGCNHCDDPACLKVCPVKAITKDEKYGAVKVDPAKCVSCGACEAACPWHVPQYARKGSTPMTKCDMCTDRLDKGLKPACVASCPGRALELMPIEELRRRHPEAAQIAVGLREEDVRRTKPNLFVKARPMRVKL</sequence>
<dbReference type="InterPro" id="IPR051555">
    <property type="entry name" value="FDH_Electron_Transfer_Unit"/>
</dbReference>
<dbReference type="CDD" id="cd16371">
    <property type="entry name" value="DMSOR_beta_like"/>
    <property type="match status" value="1"/>
</dbReference>
<dbReference type="PRINTS" id="PR00354">
    <property type="entry name" value="7FE8SFRDOXIN"/>
</dbReference>
<dbReference type="GO" id="GO:0051539">
    <property type="term" value="F:4 iron, 4 sulfur cluster binding"/>
    <property type="evidence" value="ECO:0007669"/>
    <property type="project" value="UniProtKB-KW"/>
</dbReference>
<keyword evidence="12" id="KW-1185">Reference proteome</keyword>
<keyword evidence="7" id="KW-0249">Electron transport</keyword>
<keyword evidence="5" id="KW-0479">Metal-binding</keyword>
<dbReference type="EMBL" id="AP018786">
    <property type="protein sequence ID" value="BBF23510.1"/>
    <property type="molecule type" value="Genomic_DNA"/>
</dbReference>
<comment type="subcellular location">
    <subcellularLocation>
        <location evidence="2">Cell envelope</location>
    </subcellularLocation>
</comment>
<keyword evidence="3" id="KW-0813">Transport</keyword>
<evidence type="ECO:0000256" key="2">
    <source>
        <dbReference type="ARBA" id="ARBA00004196"/>
    </source>
</evidence>
<keyword evidence="6" id="KW-0677">Repeat</keyword>
<dbReference type="SUPFAM" id="SSF54862">
    <property type="entry name" value="4Fe-4S ferredoxins"/>
    <property type="match status" value="1"/>
</dbReference>
<comment type="cofactor">
    <cofactor evidence="1">
        <name>[4Fe-4S] cluster</name>
        <dbReference type="ChEBI" id="CHEBI:49883"/>
    </cofactor>
</comment>
<gene>
    <name evidence="11" type="ORF">SUTMEG_14010</name>
</gene>
<name>A0A2Z6IC76_9BURK</name>
<reference evidence="11 12" key="1">
    <citation type="journal article" date="2018" name="Int. J. Syst. Evol. Microbiol.">
        <title>Mesosutterella multiformis gen. nov., sp. nov., a member of the family Sutterellaceae and Sutterella megalosphaeroides sp. nov., isolated from human faeces.</title>
        <authorList>
            <person name="Sakamoto M."/>
            <person name="Ikeyama N."/>
            <person name="Kunihiro T."/>
            <person name="Iino T."/>
            <person name="Yuki M."/>
            <person name="Ohkuma M."/>
        </authorList>
    </citation>
    <scope>NUCLEOTIDE SEQUENCE [LARGE SCALE GENOMIC DNA]</scope>
    <source>
        <strain evidence="11 12">6FBBBH3</strain>
    </source>
</reference>
<evidence type="ECO:0000259" key="10">
    <source>
        <dbReference type="PROSITE" id="PS51379"/>
    </source>
</evidence>
<proteinExistence type="predicted"/>
<dbReference type="GO" id="GO:0046872">
    <property type="term" value="F:metal ion binding"/>
    <property type="evidence" value="ECO:0007669"/>
    <property type="project" value="UniProtKB-KW"/>
</dbReference>
<keyword evidence="4" id="KW-0004">4Fe-4S</keyword>
<feature type="domain" description="4Fe-4S ferredoxin-type" evidence="10">
    <location>
        <begin position="4"/>
        <end position="34"/>
    </location>
</feature>
<keyword evidence="9" id="KW-0411">Iron-sulfur</keyword>
<evidence type="ECO:0000256" key="5">
    <source>
        <dbReference type="ARBA" id="ARBA00022723"/>
    </source>
</evidence>
<dbReference type="Proteomes" id="UP000271003">
    <property type="component" value="Chromosome"/>
</dbReference>
<protein>
    <submittedName>
        <fullName evidence="11">Oxidoreductase</fullName>
    </submittedName>
</protein>
<dbReference type="KEGG" id="sutt:SUTMEG_14010"/>
<evidence type="ECO:0000256" key="4">
    <source>
        <dbReference type="ARBA" id="ARBA00022485"/>
    </source>
</evidence>
<dbReference type="InterPro" id="IPR017896">
    <property type="entry name" value="4Fe4S_Fe-S-bd"/>
</dbReference>
<evidence type="ECO:0000256" key="7">
    <source>
        <dbReference type="ARBA" id="ARBA00022982"/>
    </source>
</evidence>
<dbReference type="GO" id="GO:0009055">
    <property type="term" value="F:electron transfer activity"/>
    <property type="evidence" value="ECO:0007669"/>
    <property type="project" value="InterPro"/>
</dbReference>
<keyword evidence="8" id="KW-0408">Iron</keyword>
<dbReference type="AlphaFoldDB" id="A0A2Z6IC76"/>
<organism evidence="11 12">
    <name type="scientific">Sutterella megalosphaeroides</name>
    <dbReference type="NCBI Taxonomy" id="2494234"/>
    <lineage>
        <taxon>Bacteria</taxon>
        <taxon>Pseudomonadati</taxon>
        <taxon>Pseudomonadota</taxon>
        <taxon>Betaproteobacteria</taxon>
        <taxon>Burkholderiales</taxon>
        <taxon>Sutterellaceae</taxon>
        <taxon>Sutterella</taxon>
    </lineage>
</organism>
<accession>A0A2Z6IC76</accession>
<dbReference type="Pfam" id="PF12797">
    <property type="entry name" value="Fer4_2"/>
    <property type="match status" value="1"/>
</dbReference>
<dbReference type="OrthoDB" id="9808559at2"/>
<evidence type="ECO:0000256" key="3">
    <source>
        <dbReference type="ARBA" id="ARBA00022448"/>
    </source>
</evidence>
<evidence type="ECO:0000313" key="11">
    <source>
        <dbReference type="EMBL" id="BBF23510.1"/>
    </source>
</evidence>
<dbReference type="Gene3D" id="3.30.70.20">
    <property type="match status" value="3"/>
</dbReference>
<evidence type="ECO:0000256" key="1">
    <source>
        <dbReference type="ARBA" id="ARBA00001966"/>
    </source>
</evidence>
<dbReference type="InterPro" id="IPR000813">
    <property type="entry name" value="7Fe_ferredoxin"/>
</dbReference>
<dbReference type="PANTHER" id="PTHR43545">
    <property type="entry name" value="FORMATE DEHYDROGENASE, NITRATE-INDUCIBLE, IRON-SULFUR SUBUNIT"/>
    <property type="match status" value="1"/>
</dbReference>
<dbReference type="PROSITE" id="PS51379">
    <property type="entry name" value="4FE4S_FER_2"/>
    <property type="match status" value="3"/>
</dbReference>
<evidence type="ECO:0000256" key="6">
    <source>
        <dbReference type="ARBA" id="ARBA00022737"/>
    </source>
</evidence>
<dbReference type="GO" id="GO:0030313">
    <property type="term" value="C:cell envelope"/>
    <property type="evidence" value="ECO:0007669"/>
    <property type="project" value="UniProtKB-SubCell"/>
</dbReference>
<dbReference type="PANTHER" id="PTHR43545:SF4">
    <property type="entry name" value="IRON-SULFUR PROTEIN"/>
    <property type="match status" value="1"/>
</dbReference>
<feature type="domain" description="4Fe-4S ferredoxin-type" evidence="10">
    <location>
        <begin position="129"/>
        <end position="158"/>
    </location>
</feature>
<feature type="domain" description="4Fe-4S ferredoxin-type" evidence="10">
    <location>
        <begin position="94"/>
        <end position="127"/>
    </location>
</feature>
<dbReference type="RefSeq" id="WP_120177111.1">
    <property type="nucleotide sequence ID" value="NZ_AP018786.1"/>
</dbReference>
<evidence type="ECO:0000256" key="8">
    <source>
        <dbReference type="ARBA" id="ARBA00023004"/>
    </source>
</evidence>
<evidence type="ECO:0000313" key="12">
    <source>
        <dbReference type="Proteomes" id="UP000271003"/>
    </source>
</evidence>
<evidence type="ECO:0000256" key="9">
    <source>
        <dbReference type="ARBA" id="ARBA00023014"/>
    </source>
</evidence>